<evidence type="ECO:0000313" key="2">
    <source>
        <dbReference type="EMBL" id="TCK01523.1"/>
    </source>
</evidence>
<keyword evidence="1" id="KW-0812">Transmembrane</keyword>
<evidence type="ECO:0000256" key="1">
    <source>
        <dbReference type="SAM" id="Phobius"/>
    </source>
</evidence>
<feature type="transmembrane region" description="Helical" evidence="1">
    <location>
        <begin position="6"/>
        <end position="24"/>
    </location>
</feature>
<accession>A0A4R1G4V2</accession>
<keyword evidence="1" id="KW-0472">Membrane</keyword>
<gene>
    <name evidence="2" type="ORF">EV694_0137</name>
</gene>
<comment type="caution">
    <text evidence="2">The sequence shown here is derived from an EMBL/GenBank/DDBJ whole genome shotgun (WGS) entry which is preliminary data.</text>
</comment>
<reference evidence="2 3" key="1">
    <citation type="submission" date="2019-03" db="EMBL/GenBank/DDBJ databases">
        <title>Genomic Encyclopedia of Type Strains, Phase IV (KMG-IV): sequencing the most valuable type-strain genomes for metagenomic binning, comparative biology and taxonomic classification.</title>
        <authorList>
            <person name="Goeker M."/>
        </authorList>
    </citation>
    <scope>NUCLEOTIDE SEQUENCE [LARGE SCALE GENOMIC DNA]</scope>
    <source>
        <strain evidence="2 3">DSM 15534</strain>
    </source>
</reference>
<dbReference type="EMBL" id="SMFT01000001">
    <property type="protein sequence ID" value="TCK01523.1"/>
    <property type="molecule type" value="Genomic_DNA"/>
</dbReference>
<sequence length="66" mass="7961">MDKSVGSNYFYVILLAIFAQKILYKHSIMLYTHKATYRFNQTLLYDILLYSYIMDTTFFKRNFGIL</sequence>
<protein>
    <submittedName>
        <fullName evidence="2">Uncharacterized protein</fullName>
    </submittedName>
</protein>
<keyword evidence="1" id="KW-1133">Transmembrane helix</keyword>
<proteinExistence type="predicted"/>
<keyword evidence="3" id="KW-1185">Reference proteome</keyword>
<evidence type="ECO:0000313" key="3">
    <source>
        <dbReference type="Proteomes" id="UP000294702"/>
    </source>
</evidence>
<name>A0A4R1G4V2_9PAST</name>
<dbReference type="Proteomes" id="UP000294702">
    <property type="component" value="Unassembled WGS sequence"/>
</dbReference>
<organism evidence="2 3">
    <name type="scientific">Volucribacter psittacicida</name>
    <dbReference type="NCBI Taxonomy" id="203482"/>
    <lineage>
        <taxon>Bacteria</taxon>
        <taxon>Pseudomonadati</taxon>
        <taxon>Pseudomonadota</taxon>
        <taxon>Gammaproteobacteria</taxon>
        <taxon>Pasteurellales</taxon>
        <taxon>Pasteurellaceae</taxon>
        <taxon>Volucribacter</taxon>
    </lineage>
</organism>
<dbReference type="AlphaFoldDB" id="A0A4R1G4V2"/>